<evidence type="ECO:0000313" key="3">
    <source>
        <dbReference type="Proteomes" id="UP000821866"/>
    </source>
</evidence>
<dbReference type="AlphaFoldDB" id="A0A9J6DVA0"/>
<evidence type="ECO:0000313" key="2">
    <source>
        <dbReference type="EMBL" id="KAH8026004.1"/>
    </source>
</evidence>
<feature type="compositionally biased region" description="Low complexity" evidence="1">
    <location>
        <begin position="144"/>
        <end position="163"/>
    </location>
</feature>
<organism evidence="2 3">
    <name type="scientific">Rhipicephalus microplus</name>
    <name type="common">Cattle tick</name>
    <name type="synonym">Boophilus microplus</name>
    <dbReference type="NCBI Taxonomy" id="6941"/>
    <lineage>
        <taxon>Eukaryota</taxon>
        <taxon>Metazoa</taxon>
        <taxon>Ecdysozoa</taxon>
        <taxon>Arthropoda</taxon>
        <taxon>Chelicerata</taxon>
        <taxon>Arachnida</taxon>
        <taxon>Acari</taxon>
        <taxon>Parasitiformes</taxon>
        <taxon>Ixodida</taxon>
        <taxon>Ixodoidea</taxon>
        <taxon>Ixodidae</taxon>
        <taxon>Rhipicephalinae</taxon>
        <taxon>Rhipicephalus</taxon>
        <taxon>Boophilus</taxon>
    </lineage>
</organism>
<dbReference type="EMBL" id="JABSTU010000007">
    <property type="protein sequence ID" value="KAH8026004.1"/>
    <property type="molecule type" value="Genomic_DNA"/>
</dbReference>
<feature type="compositionally biased region" description="Acidic residues" evidence="1">
    <location>
        <begin position="125"/>
        <end position="135"/>
    </location>
</feature>
<name>A0A9J6DVA0_RHIMP</name>
<accession>A0A9J6DVA0</accession>
<feature type="compositionally biased region" description="Low complexity" evidence="1">
    <location>
        <begin position="181"/>
        <end position="205"/>
    </location>
</feature>
<evidence type="ECO:0000256" key="1">
    <source>
        <dbReference type="SAM" id="MobiDB-lite"/>
    </source>
</evidence>
<proteinExistence type="predicted"/>
<sequence length="367" mass="38443">MPEEDGWAKLFVGLSRLLGSGPEPVDLGMTSLLARTTLAVQRHCGSGDQGKLGYFSTAFASWSVKWWIGDGAQWDVCKDEVRTPLLLLWVVVALAVILPVVRGQRSRGQSQARRPSTEAPAYDDYYYDEEGADEEAASKKPDKSSSSQSPSRGSSGSSGSSRGAKSEPPSDEDYDAPPPSSKSSSSSSTAKPSSSSSSKYKSGSSTDVKPPAPAGPSDPAGDSGAEEPPPKKGPVSPSALFLAPRKNRLPRPNVHFAARPRPTLPSFIKHPPPLGAISTTVTPKPRSGAVAVTEEPKISRSTAKPKSSSASSKRGSSGFSGGAAGRKRDRSTTESPASTDGDRSNRRFGGNGKKNTARPRFRAGSTA</sequence>
<feature type="compositionally biased region" description="Low complexity" evidence="1">
    <location>
        <begin position="299"/>
        <end position="317"/>
    </location>
</feature>
<dbReference type="Proteomes" id="UP000821866">
    <property type="component" value="Unassembled WGS sequence"/>
</dbReference>
<feature type="compositionally biased region" description="Low complexity" evidence="1">
    <location>
        <begin position="104"/>
        <end position="114"/>
    </location>
</feature>
<gene>
    <name evidence="2" type="ORF">HPB51_015353</name>
</gene>
<dbReference type="VEuPathDB" id="VectorBase:LOC119170337"/>
<reference evidence="2" key="2">
    <citation type="submission" date="2021-09" db="EMBL/GenBank/DDBJ databases">
        <authorList>
            <person name="Jia N."/>
            <person name="Wang J."/>
            <person name="Shi W."/>
            <person name="Du L."/>
            <person name="Sun Y."/>
            <person name="Zhan W."/>
            <person name="Jiang J."/>
            <person name="Wang Q."/>
            <person name="Zhang B."/>
            <person name="Ji P."/>
            <person name="Sakyi L.B."/>
            <person name="Cui X."/>
            <person name="Yuan T."/>
            <person name="Jiang B."/>
            <person name="Yang W."/>
            <person name="Lam T.T.-Y."/>
            <person name="Chang Q."/>
            <person name="Ding S."/>
            <person name="Wang X."/>
            <person name="Zhu J."/>
            <person name="Ruan X."/>
            <person name="Zhao L."/>
            <person name="Wei J."/>
            <person name="Que T."/>
            <person name="Du C."/>
            <person name="Cheng J."/>
            <person name="Dai P."/>
            <person name="Han X."/>
            <person name="Huang E."/>
            <person name="Gao Y."/>
            <person name="Liu J."/>
            <person name="Shao H."/>
            <person name="Ye R."/>
            <person name="Li L."/>
            <person name="Wei W."/>
            <person name="Wang X."/>
            <person name="Wang C."/>
            <person name="Huo Q."/>
            <person name="Li W."/>
            <person name="Guo W."/>
            <person name="Chen H."/>
            <person name="Chen S."/>
            <person name="Zhou L."/>
            <person name="Zhou L."/>
            <person name="Ni X."/>
            <person name="Tian J."/>
            <person name="Zhou Y."/>
            <person name="Sheng Y."/>
            <person name="Liu T."/>
            <person name="Pan Y."/>
            <person name="Xia L."/>
            <person name="Li J."/>
            <person name="Zhao F."/>
            <person name="Cao W."/>
        </authorList>
    </citation>
    <scope>NUCLEOTIDE SEQUENCE</scope>
    <source>
        <strain evidence="2">Rmic-2018</strain>
        <tissue evidence="2">Larvae</tissue>
    </source>
</reference>
<comment type="caution">
    <text evidence="2">The sequence shown here is derived from an EMBL/GenBank/DDBJ whole genome shotgun (WGS) entry which is preliminary data.</text>
</comment>
<protein>
    <submittedName>
        <fullName evidence="2">Uncharacterized protein</fullName>
    </submittedName>
</protein>
<keyword evidence="3" id="KW-1185">Reference proteome</keyword>
<feature type="region of interest" description="Disordered" evidence="1">
    <location>
        <begin position="104"/>
        <end position="367"/>
    </location>
</feature>
<reference evidence="2" key="1">
    <citation type="journal article" date="2020" name="Cell">
        <title>Large-Scale Comparative Analyses of Tick Genomes Elucidate Their Genetic Diversity and Vector Capacities.</title>
        <authorList>
            <consortium name="Tick Genome and Microbiome Consortium (TIGMIC)"/>
            <person name="Jia N."/>
            <person name="Wang J."/>
            <person name="Shi W."/>
            <person name="Du L."/>
            <person name="Sun Y."/>
            <person name="Zhan W."/>
            <person name="Jiang J.F."/>
            <person name="Wang Q."/>
            <person name="Zhang B."/>
            <person name="Ji P."/>
            <person name="Bell-Sakyi L."/>
            <person name="Cui X.M."/>
            <person name="Yuan T.T."/>
            <person name="Jiang B.G."/>
            <person name="Yang W.F."/>
            <person name="Lam T.T."/>
            <person name="Chang Q.C."/>
            <person name="Ding S.J."/>
            <person name="Wang X.J."/>
            <person name="Zhu J.G."/>
            <person name="Ruan X.D."/>
            <person name="Zhao L."/>
            <person name="Wei J.T."/>
            <person name="Ye R.Z."/>
            <person name="Que T.C."/>
            <person name="Du C.H."/>
            <person name="Zhou Y.H."/>
            <person name="Cheng J.X."/>
            <person name="Dai P.F."/>
            <person name="Guo W.B."/>
            <person name="Han X.H."/>
            <person name="Huang E.J."/>
            <person name="Li L.F."/>
            <person name="Wei W."/>
            <person name="Gao Y.C."/>
            <person name="Liu J.Z."/>
            <person name="Shao H.Z."/>
            <person name="Wang X."/>
            <person name="Wang C.C."/>
            <person name="Yang T.C."/>
            <person name="Huo Q.B."/>
            <person name="Li W."/>
            <person name="Chen H.Y."/>
            <person name="Chen S.E."/>
            <person name="Zhou L.G."/>
            <person name="Ni X.B."/>
            <person name="Tian J.H."/>
            <person name="Sheng Y."/>
            <person name="Liu T."/>
            <person name="Pan Y.S."/>
            <person name="Xia L.Y."/>
            <person name="Li J."/>
            <person name="Zhao F."/>
            <person name="Cao W.C."/>
        </authorList>
    </citation>
    <scope>NUCLEOTIDE SEQUENCE</scope>
    <source>
        <strain evidence="2">Rmic-2018</strain>
    </source>
</reference>